<gene>
    <name evidence="1" type="ORF">ACFQ1C_01150</name>
</gene>
<comment type="caution">
    <text evidence="1">The sequence shown here is derived from an EMBL/GenBank/DDBJ whole genome shotgun (WGS) entry which is preliminary data.</text>
</comment>
<evidence type="ECO:0000313" key="1">
    <source>
        <dbReference type="EMBL" id="MFD1006776.1"/>
    </source>
</evidence>
<proteinExistence type="predicted"/>
<sequence length="134" mass="15168">MKINVNDEKTVKNQLDEIQGKSRVNLLCSSEVKRLSVLAQDKLDESLPKNKQKGAKYIFCASGPWANSYKYSQGATRIEITKGSASWFITRIHRVDLWSKTPGVSCIVLSDAQRSVAADRYLKAHLQVDNQYDY</sequence>
<organism evidence="1 2">
    <name type="scientific">Oceanisphaera ostreae</name>
    <dbReference type="NCBI Taxonomy" id="914151"/>
    <lineage>
        <taxon>Bacteria</taxon>
        <taxon>Pseudomonadati</taxon>
        <taxon>Pseudomonadota</taxon>
        <taxon>Gammaproteobacteria</taxon>
        <taxon>Aeromonadales</taxon>
        <taxon>Aeromonadaceae</taxon>
        <taxon>Oceanisphaera</taxon>
    </lineage>
</organism>
<dbReference type="RefSeq" id="WP_379556699.1">
    <property type="nucleotide sequence ID" value="NZ_JBHTJS010000002.1"/>
</dbReference>
<accession>A0ABW3KFH3</accession>
<dbReference type="Proteomes" id="UP001597048">
    <property type="component" value="Unassembled WGS sequence"/>
</dbReference>
<reference evidence="2" key="1">
    <citation type="journal article" date="2019" name="Int. J. Syst. Evol. Microbiol.">
        <title>The Global Catalogue of Microorganisms (GCM) 10K type strain sequencing project: providing services to taxonomists for standard genome sequencing and annotation.</title>
        <authorList>
            <consortium name="The Broad Institute Genomics Platform"/>
            <consortium name="The Broad Institute Genome Sequencing Center for Infectious Disease"/>
            <person name="Wu L."/>
            <person name="Ma J."/>
        </authorList>
    </citation>
    <scope>NUCLEOTIDE SEQUENCE [LARGE SCALE GENOMIC DNA]</scope>
    <source>
        <strain evidence="2">CCUG 60525</strain>
    </source>
</reference>
<keyword evidence="2" id="KW-1185">Reference proteome</keyword>
<dbReference type="EMBL" id="JBHTJS010000002">
    <property type="protein sequence ID" value="MFD1006776.1"/>
    <property type="molecule type" value="Genomic_DNA"/>
</dbReference>
<evidence type="ECO:0000313" key="2">
    <source>
        <dbReference type="Proteomes" id="UP001597048"/>
    </source>
</evidence>
<name>A0ABW3KFH3_9GAMM</name>
<protein>
    <submittedName>
        <fullName evidence="1">Uncharacterized protein</fullName>
    </submittedName>
</protein>